<dbReference type="GO" id="GO:0006338">
    <property type="term" value="P:chromatin remodeling"/>
    <property type="evidence" value="ECO:0007669"/>
    <property type="project" value="InterPro"/>
</dbReference>
<dbReference type="Proteomes" id="UP001378960">
    <property type="component" value="Unassembled WGS sequence"/>
</dbReference>
<evidence type="ECO:0000313" key="2">
    <source>
        <dbReference type="EMBL" id="GMM45385.1"/>
    </source>
</evidence>
<sequence length="422" mass="48748">MAKPLFPQALSSTFSHRLTNAHSPLYDNLTSARTSKRQTTSRVNYAEDYGDLDLEIDNYDDNKGNEETVSNDFISNDDISQFVSKDVTYDDELNDFVNDDNKDLAFDDDIDDVEDDEEDEKDETYEDPDAAYDIYRNLILNSSNSSNTNSKINLSNFQGNKEAPTSLPSIYFTGEQIKNPSSSCFKEMNIIPIKIKINTNGAIINDNFLFNINEKLITPELIASIFVQDLDLNKNIETLIITQIKDQIQSYNELFNNSNNSIIDQFLINEKEFHTVLDISTNIGEDFFTDRIEWDLLDSTLSPESFALTIVEDIGLKPEFQTYIACAIYEEIYKVRREMLENPQQLTQTIDSLPYFNLINPDDLNIGIVQGIRYDVKKYGEEFIPSFEKLNEWEIEKRETEKERNLRRRKRETLRVAGGLTR</sequence>
<comment type="caution">
    <text evidence="2">The sequence shown here is derived from an EMBL/GenBank/DDBJ whole genome shotgun (WGS) entry which is preliminary data.</text>
</comment>
<organism evidence="2 3">
    <name type="scientific">Pichia kluyveri</name>
    <name type="common">Yeast</name>
    <dbReference type="NCBI Taxonomy" id="36015"/>
    <lineage>
        <taxon>Eukaryota</taxon>
        <taxon>Fungi</taxon>
        <taxon>Dikarya</taxon>
        <taxon>Ascomycota</taxon>
        <taxon>Saccharomycotina</taxon>
        <taxon>Pichiomycetes</taxon>
        <taxon>Pichiales</taxon>
        <taxon>Pichiaceae</taxon>
        <taxon>Pichia</taxon>
    </lineage>
</organism>
<gene>
    <name evidence="2" type="ORF">DAPK24_019600</name>
</gene>
<dbReference type="Pfam" id="PF04855">
    <property type="entry name" value="SNF5"/>
    <property type="match status" value="1"/>
</dbReference>
<keyword evidence="3" id="KW-1185">Reference proteome</keyword>
<evidence type="ECO:0000313" key="3">
    <source>
        <dbReference type="Proteomes" id="UP001378960"/>
    </source>
</evidence>
<dbReference type="AlphaFoldDB" id="A0AAV5R1T2"/>
<proteinExistence type="predicted"/>
<dbReference type="EMBL" id="BTGB01000002">
    <property type="protein sequence ID" value="GMM45385.1"/>
    <property type="molecule type" value="Genomic_DNA"/>
</dbReference>
<dbReference type="InterPro" id="IPR006939">
    <property type="entry name" value="SNF5"/>
</dbReference>
<evidence type="ECO:0000256" key="1">
    <source>
        <dbReference type="SAM" id="MobiDB-lite"/>
    </source>
</evidence>
<name>A0AAV5R1T2_PICKL</name>
<feature type="compositionally biased region" description="Acidic residues" evidence="1">
    <location>
        <begin position="106"/>
        <end position="126"/>
    </location>
</feature>
<accession>A0AAV5R1T2</accession>
<protein>
    <submittedName>
        <fullName evidence="2">Sfh1 protein</fullName>
    </submittedName>
</protein>
<dbReference type="GO" id="GO:0000228">
    <property type="term" value="C:nuclear chromosome"/>
    <property type="evidence" value="ECO:0007669"/>
    <property type="project" value="InterPro"/>
</dbReference>
<feature type="region of interest" description="Disordered" evidence="1">
    <location>
        <begin position="100"/>
        <end position="126"/>
    </location>
</feature>
<reference evidence="2 3" key="1">
    <citation type="journal article" date="2023" name="Elife">
        <title>Identification of key yeast species and microbe-microbe interactions impacting larval growth of Drosophila in the wild.</title>
        <authorList>
            <person name="Mure A."/>
            <person name="Sugiura Y."/>
            <person name="Maeda R."/>
            <person name="Honda K."/>
            <person name="Sakurai N."/>
            <person name="Takahashi Y."/>
            <person name="Watada M."/>
            <person name="Katoh T."/>
            <person name="Gotoh A."/>
            <person name="Gotoh Y."/>
            <person name="Taniguchi I."/>
            <person name="Nakamura K."/>
            <person name="Hayashi T."/>
            <person name="Katayama T."/>
            <person name="Uemura T."/>
            <person name="Hattori Y."/>
        </authorList>
    </citation>
    <scope>NUCLEOTIDE SEQUENCE [LARGE SCALE GENOMIC DNA]</scope>
    <source>
        <strain evidence="2 3">PK-24</strain>
    </source>
</reference>